<gene>
    <name evidence="7" type="ORF">GWR21_10320</name>
</gene>
<keyword evidence="3" id="KW-0805">Transcription regulation</keyword>
<dbReference type="Pfam" id="PF00392">
    <property type="entry name" value="GntR"/>
    <property type="match status" value="1"/>
</dbReference>
<dbReference type="Gene3D" id="1.10.10.10">
    <property type="entry name" value="Winged helix-like DNA-binding domain superfamily/Winged helix DNA-binding domain"/>
    <property type="match status" value="1"/>
</dbReference>
<evidence type="ECO:0000256" key="5">
    <source>
        <dbReference type="ARBA" id="ARBA00023163"/>
    </source>
</evidence>
<keyword evidence="7" id="KW-0808">Transferase</keyword>
<evidence type="ECO:0000259" key="6">
    <source>
        <dbReference type="PROSITE" id="PS50949"/>
    </source>
</evidence>
<keyword evidence="8" id="KW-1185">Reference proteome</keyword>
<dbReference type="InterPro" id="IPR015421">
    <property type="entry name" value="PyrdxlP-dep_Trfase_major"/>
</dbReference>
<dbReference type="Pfam" id="PF00155">
    <property type="entry name" value="Aminotran_1_2"/>
    <property type="match status" value="1"/>
</dbReference>
<dbReference type="GO" id="GO:0008483">
    <property type="term" value="F:transaminase activity"/>
    <property type="evidence" value="ECO:0007669"/>
    <property type="project" value="UniProtKB-KW"/>
</dbReference>
<dbReference type="GO" id="GO:0003677">
    <property type="term" value="F:DNA binding"/>
    <property type="evidence" value="ECO:0007669"/>
    <property type="project" value="UniProtKB-KW"/>
</dbReference>
<dbReference type="RefSeq" id="WP_162331667.1">
    <property type="nucleotide sequence ID" value="NZ_CP048113.1"/>
</dbReference>
<evidence type="ECO:0000313" key="8">
    <source>
        <dbReference type="Proteomes" id="UP000476411"/>
    </source>
</evidence>
<dbReference type="GO" id="GO:0003700">
    <property type="term" value="F:DNA-binding transcription factor activity"/>
    <property type="evidence" value="ECO:0007669"/>
    <property type="project" value="InterPro"/>
</dbReference>
<evidence type="ECO:0000256" key="2">
    <source>
        <dbReference type="ARBA" id="ARBA00022898"/>
    </source>
</evidence>
<dbReference type="SMART" id="SM00345">
    <property type="entry name" value="HTH_GNTR"/>
    <property type="match status" value="1"/>
</dbReference>
<dbReference type="PANTHER" id="PTHR46577:SF1">
    <property type="entry name" value="HTH-TYPE TRANSCRIPTIONAL REGULATORY PROTEIN GABR"/>
    <property type="match status" value="1"/>
</dbReference>
<dbReference type="SUPFAM" id="SSF53383">
    <property type="entry name" value="PLP-dependent transferases"/>
    <property type="match status" value="1"/>
</dbReference>
<dbReference type="InterPro" id="IPR051446">
    <property type="entry name" value="HTH_trans_reg/aminotransferase"/>
</dbReference>
<dbReference type="Proteomes" id="UP000476411">
    <property type="component" value="Chromosome"/>
</dbReference>
<evidence type="ECO:0000256" key="1">
    <source>
        <dbReference type="ARBA" id="ARBA00005384"/>
    </source>
</evidence>
<dbReference type="CDD" id="cd07377">
    <property type="entry name" value="WHTH_GntR"/>
    <property type="match status" value="1"/>
</dbReference>
<dbReference type="InterPro" id="IPR000524">
    <property type="entry name" value="Tscrpt_reg_HTH_GntR"/>
</dbReference>
<name>A0A6B9ZH94_9BACT</name>
<evidence type="ECO:0000313" key="7">
    <source>
        <dbReference type="EMBL" id="QHS59973.1"/>
    </source>
</evidence>
<proteinExistence type="inferred from homology"/>
<organism evidence="7 8">
    <name type="scientific">Chitinophaga agri</name>
    <dbReference type="NCBI Taxonomy" id="2703787"/>
    <lineage>
        <taxon>Bacteria</taxon>
        <taxon>Pseudomonadati</taxon>
        <taxon>Bacteroidota</taxon>
        <taxon>Chitinophagia</taxon>
        <taxon>Chitinophagales</taxon>
        <taxon>Chitinophagaceae</taxon>
        <taxon>Chitinophaga</taxon>
    </lineage>
</organism>
<keyword evidence="7" id="KW-0032">Aminotransferase</keyword>
<dbReference type="InterPro" id="IPR004839">
    <property type="entry name" value="Aminotransferase_I/II_large"/>
</dbReference>
<accession>A0A6B9ZH94</accession>
<dbReference type="CDD" id="cd00609">
    <property type="entry name" value="AAT_like"/>
    <property type="match status" value="1"/>
</dbReference>
<dbReference type="PANTHER" id="PTHR46577">
    <property type="entry name" value="HTH-TYPE TRANSCRIPTIONAL REGULATORY PROTEIN GABR"/>
    <property type="match status" value="1"/>
</dbReference>
<dbReference type="InterPro" id="IPR036388">
    <property type="entry name" value="WH-like_DNA-bd_sf"/>
</dbReference>
<comment type="similarity">
    <text evidence="1">In the C-terminal section; belongs to the class-I pyridoxal-phosphate-dependent aminotransferase family.</text>
</comment>
<dbReference type="Gene3D" id="3.40.640.10">
    <property type="entry name" value="Type I PLP-dependent aspartate aminotransferase-like (Major domain)"/>
    <property type="match status" value="1"/>
</dbReference>
<keyword evidence="4" id="KW-0238">DNA-binding</keyword>
<keyword evidence="2" id="KW-0663">Pyridoxal phosphate</keyword>
<dbReference type="InterPro" id="IPR015424">
    <property type="entry name" value="PyrdxlP-dep_Trfase"/>
</dbReference>
<feature type="domain" description="HTH gntR-type" evidence="6">
    <location>
        <begin position="17"/>
        <end position="85"/>
    </location>
</feature>
<evidence type="ECO:0000256" key="3">
    <source>
        <dbReference type="ARBA" id="ARBA00023015"/>
    </source>
</evidence>
<sequence>MLRPWQLEIQLAPQSDKAIYLQIADAIIRDIHSGRLKAGDALPGSRNMAQLLHINRNTVVEALNVLINEEWVVSKERKGIFVSETLPSLSGARRSSSTPVLPETTKGQRYHIQFDDGHPDSKIAPVAALARAYRQLFNRKARWQLMGYADEYGDPEFRKAIVHMLNHQRGLGITDNAICITRGSQMAMYLAFRCMIEKGDHVMVEDPGYKPAWKAAADAGAKLLPVRVDEEGLVIADVMAHLQSRKKIKALYTTPHRQYPTTVTLSLQRRLQLIQLSNDYGFTIMEDDYDNEFCFGYRPTLPLSSFRELKSYIYIGTMSKVVAPALRIGYLVGNSEPFIEKVGALRKIIDVQGDNIMEQAVLQLIKDGTIKRHIRKATLHYKAKRDVTADLLEKHLQHRADYSIPEGGLAFWLTPKKSINWQHVSDKLLSKGIRIITPDNYSIDTPVNGIRLSYGALSEEQLEEGITELAKHL</sequence>
<dbReference type="KEGG" id="chih:GWR21_10320"/>
<dbReference type="AlphaFoldDB" id="A0A6B9ZH94"/>
<dbReference type="GO" id="GO:0030170">
    <property type="term" value="F:pyridoxal phosphate binding"/>
    <property type="evidence" value="ECO:0007669"/>
    <property type="project" value="InterPro"/>
</dbReference>
<dbReference type="PROSITE" id="PS50949">
    <property type="entry name" value="HTH_GNTR"/>
    <property type="match status" value="1"/>
</dbReference>
<keyword evidence="5" id="KW-0804">Transcription</keyword>
<evidence type="ECO:0000256" key="4">
    <source>
        <dbReference type="ARBA" id="ARBA00023125"/>
    </source>
</evidence>
<dbReference type="EMBL" id="CP048113">
    <property type="protein sequence ID" value="QHS59973.1"/>
    <property type="molecule type" value="Genomic_DNA"/>
</dbReference>
<reference evidence="7 8" key="1">
    <citation type="submission" date="2020-01" db="EMBL/GenBank/DDBJ databases">
        <title>Complete genome sequence of Chitinophaga sp. H33E-04 isolated from quinoa roots.</title>
        <authorList>
            <person name="Weon H.-Y."/>
            <person name="Lee S.A."/>
        </authorList>
    </citation>
    <scope>NUCLEOTIDE SEQUENCE [LARGE SCALE GENOMIC DNA]</scope>
    <source>
        <strain evidence="7 8">H33E-04</strain>
    </source>
</reference>
<dbReference type="InterPro" id="IPR036390">
    <property type="entry name" value="WH_DNA-bd_sf"/>
</dbReference>
<dbReference type="SUPFAM" id="SSF46785">
    <property type="entry name" value="Winged helix' DNA-binding domain"/>
    <property type="match status" value="1"/>
</dbReference>
<protein>
    <submittedName>
        <fullName evidence="7">PLP-dependent aminotransferase family protein</fullName>
    </submittedName>
</protein>